<evidence type="ECO:0000256" key="2">
    <source>
        <dbReference type="ARBA" id="ARBA00012438"/>
    </source>
</evidence>
<dbReference type="GO" id="GO:0000155">
    <property type="term" value="F:phosphorelay sensor kinase activity"/>
    <property type="evidence" value="ECO:0007669"/>
    <property type="project" value="InterPro"/>
</dbReference>
<proteinExistence type="predicted"/>
<dbReference type="SUPFAM" id="SSF47384">
    <property type="entry name" value="Homodimeric domain of signal transducing histidine kinase"/>
    <property type="match status" value="1"/>
</dbReference>
<dbReference type="PANTHER" id="PTHR43065:SF10">
    <property type="entry name" value="PEROXIDE STRESS-ACTIVATED HISTIDINE KINASE MAK3"/>
    <property type="match status" value="1"/>
</dbReference>
<evidence type="ECO:0000313" key="10">
    <source>
        <dbReference type="EMBL" id="MBB6679542.1"/>
    </source>
</evidence>
<dbReference type="InterPro" id="IPR036890">
    <property type="entry name" value="HATPase_C_sf"/>
</dbReference>
<comment type="caution">
    <text evidence="10">The sequence shown here is derived from an EMBL/GenBank/DDBJ whole genome shotgun (WGS) entry which is preliminary data.</text>
</comment>
<dbReference type="Gene3D" id="1.10.287.130">
    <property type="match status" value="1"/>
</dbReference>
<dbReference type="CDD" id="cd00130">
    <property type="entry name" value="PAS"/>
    <property type="match status" value="1"/>
</dbReference>
<evidence type="ECO:0000256" key="4">
    <source>
        <dbReference type="ARBA" id="ARBA00022679"/>
    </source>
</evidence>
<dbReference type="InterPro" id="IPR035965">
    <property type="entry name" value="PAS-like_dom_sf"/>
</dbReference>
<keyword evidence="5" id="KW-0547">Nucleotide-binding</keyword>
<feature type="domain" description="Histidine kinase" evidence="9">
    <location>
        <begin position="149"/>
        <end position="360"/>
    </location>
</feature>
<dbReference type="InterPro" id="IPR036097">
    <property type="entry name" value="HisK_dim/P_sf"/>
</dbReference>
<gene>
    <name evidence="10" type="ORF">H4Q31_19855</name>
</gene>
<keyword evidence="8" id="KW-0902">Two-component regulatory system</keyword>
<dbReference type="SUPFAM" id="SSF55874">
    <property type="entry name" value="ATPase domain of HSP90 chaperone/DNA topoisomerase II/histidine kinase"/>
    <property type="match status" value="1"/>
</dbReference>
<dbReference type="Gene3D" id="3.30.565.10">
    <property type="entry name" value="Histidine kinase-like ATPase, C-terminal domain"/>
    <property type="match status" value="1"/>
</dbReference>
<organism evidence="10 11">
    <name type="scientific">Cohnella lubricantis</name>
    <dbReference type="NCBI Taxonomy" id="2163172"/>
    <lineage>
        <taxon>Bacteria</taxon>
        <taxon>Bacillati</taxon>
        <taxon>Bacillota</taxon>
        <taxon>Bacilli</taxon>
        <taxon>Bacillales</taxon>
        <taxon>Paenibacillaceae</taxon>
        <taxon>Cohnella</taxon>
    </lineage>
</organism>
<dbReference type="InterPro" id="IPR003661">
    <property type="entry name" value="HisK_dim/P_dom"/>
</dbReference>
<dbReference type="PRINTS" id="PR00344">
    <property type="entry name" value="BCTRLSENSOR"/>
</dbReference>
<dbReference type="InterPro" id="IPR003594">
    <property type="entry name" value="HATPase_dom"/>
</dbReference>
<comment type="catalytic activity">
    <reaction evidence="1">
        <text>ATP + protein L-histidine = ADP + protein N-phospho-L-histidine.</text>
        <dbReference type="EC" id="2.7.13.3"/>
    </reaction>
</comment>
<dbReference type="Proteomes" id="UP000574133">
    <property type="component" value="Unassembled WGS sequence"/>
</dbReference>
<protein>
    <recommendedName>
        <fullName evidence="2">histidine kinase</fullName>
        <ecNumber evidence="2">2.7.13.3</ecNumber>
    </recommendedName>
</protein>
<dbReference type="EMBL" id="JACJVN010000091">
    <property type="protein sequence ID" value="MBB6679542.1"/>
    <property type="molecule type" value="Genomic_DNA"/>
</dbReference>
<dbReference type="EC" id="2.7.13.3" evidence="2"/>
<dbReference type="InterPro" id="IPR005467">
    <property type="entry name" value="His_kinase_dom"/>
</dbReference>
<evidence type="ECO:0000256" key="7">
    <source>
        <dbReference type="ARBA" id="ARBA00022840"/>
    </source>
</evidence>
<keyword evidence="11" id="KW-1185">Reference proteome</keyword>
<evidence type="ECO:0000313" key="11">
    <source>
        <dbReference type="Proteomes" id="UP000574133"/>
    </source>
</evidence>
<evidence type="ECO:0000256" key="8">
    <source>
        <dbReference type="ARBA" id="ARBA00023012"/>
    </source>
</evidence>
<dbReference type="AlphaFoldDB" id="A0A841TET7"/>
<evidence type="ECO:0000256" key="3">
    <source>
        <dbReference type="ARBA" id="ARBA00022553"/>
    </source>
</evidence>
<dbReference type="PANTHER" id="PTHR43065">
    <property type="entry name" value="SENSOR HISTIDINE KINASE"/>
    <property type="match status" value="1"/>
</dbReference>
<evidence type="ECO:0000256" key="6">
    <source>
        <dbReference type="ARBA" id="ARBA00022777"/>
    </source>
</evidence>
<name>A0A841TET7_9BACL</name>
<keyword evidence="4" id="KW-0808">Transferase</keyword>
<keyword evidence="6 10" id="KW-0418">Kinase</keyword>
<dbReference type="Pfam" id="PF02518">
    <property type="entry name" value="HATPase_c"/>
    <property type="match status" value="1"/>
</dbReference>
<sequence>MDHSNNRVVDREHFLRRFLDHVIGDESFGLLLLDRRFRIVEVSSMVCAAFGRERSQLLGREAGGLFRRLPDPLPVDRSLLRGGSFRNRSYTCRIGERKREWVLDGDLLRDEGKAIGAYVIFRDVTHLHELEEQIRRSDRLKMIGEVAAGTAHEIRNPLTAIKGFIQLLQRPLAEREMSRELDYVEIVLTELERVNSLVGEFLLLSKPKKVELQPIRIGKLFEEMLPMLRNEAVMHGVSLHYEVKPDLPPVYADKEMLKQVFLNLGKNAIEAMDKGGSLIIRERRSPSASGGVTVDICDTGPGIPEDRLDRIFDPFFTTKEHGTGLGLSICQRIIHELGGSISVRSGAGGTIFSVAIPAASVPGQELVSGGGALPSDDV</sequence>
<dbReference type="SMART" id="SM00388">
    <property type="entry name" value="HisKA"/>
    <property type="match status" value="1"/>
</dbReference>
<keyword evidence="3" id="KW-0597">Phosphoprotein</keyword>
<evidence type="ECO:0000259" key="9">
    <source>
        <dbReference type="PROSITE" id="PS50109"/>
    </source>
</evidence>
<dbReference type="SMART" id="SM00387">
    <property type="entry name" value="HATPase_c"/>
    <property type="match status" value="1"/>
</dbReference>
<keyword evidence="7" id="KW-0067">ATP-binding</keyword>
<dbReference type="Gene3D" id="3.30.450.20">
    <property type="entry name" value="PAS domain"/>
    <property type="match status" value="1"/>
</dbReference>
<dbReference type="SUPFAM" id="SSF55785">
    <property type="entry name" value="PYP-like sensor domain (PAS domain)"/>
    <property type="match status" value="1"/>
</dbReference>
<evidence type="ECO:0000256" key="1">
    <source>
        <dbReference type="ARBA" id="ARBA00000085"/>
    </source>
</evidence>
<dbReference type="Pfam" id="PF00512">
    <property type="entry name" value="HisKA"/>
    <property type="match status" value="1"/>
</dbReference>
<dbReference type="PROSITE" id="PS50109">
    <property type="entry name" value="HIS_KIN"/>
    <property type="match status" value="1"/>
</dbReference>
<dbReference type="CDD" id="cd00082">
    <property type="entry name" value="HisKA"/>
    <property type="match status" value="1"/>
</dbReference>
<accession>A0A841TET7</accession>
<evidence type="ECO:0000256" key="5">
    <source>
        <dbReference type="ARBA" id="ARBA00022741"/>
    </source>
</evidence>
<dbReference type="InterPro" id="IPR004358">
    <property type="entry name" value="Sig_transdc_His_kin-like_C"/>
</dbReference>
<reference evidence="10 11" key="1">
    <citation type="submission" date="2020-08" db="EMBL/GenBank/DDBJ databases">
        <title>Cohnella phylogeny.</title>
        <authorList>
            <person name="Dunlap C."/>
        </authorList>
    </citation>
    <scope>NUCLEOTIDE SEQUENCE [LARGE SCALE GENOMIC DNA]</scope>
    <source>
        <strain evidence="10 11">DSM 103658</strain>
    </source>
</reference>
<dbReference type="GO" id="GO:0005524">
    <property type="term" value="F:ATP binding"/>
    <property type="evidence" value="ECO:0007669"/>
    <property type="project" value="UniProtKB-KW"/>
</dbReference>
<dbReference type="InterPro" id="IPR000014">
    <property type="entry name" value="PAS"/>
</dbReference>
<dbReference type="RefSeq" id="WP_185180801.1">
    <property type="nucleotide sequence ID" value="NZ_CBCSEP010000026.1"/>
</dbReference>